<dbReference type="GO" id="GO:0071944">
    <property type="term" value="C:cell periphery"/>
    <property type="evidence" value="ECO:0007669"/>
    <property type="project" value="UniProtKB-ARBA"/>
</dbReference>
<dbReference type="PANTHER" id="PTHR15549">
    <property type="entry name" value="PAIRED IMMUNOGLOBULIN-LIKE TYPE 2 RECEPTOR"/>
    <property type="match status" value="1"/>
</dbReference>
<dbReference type="AlphaFoldDB" id="A0A225B3Z3"/>
<evidence type="ECO:0000256" key="1">
    <source>
        <dbReference type="ARBA" id="ARBA00004167"/>
    </source>
</evidence>
<accession>A0A225B3Z3</accession>
<reference evidence="9 10" key="1">
    <citation type="submission" date="2015-06" db="EMBL/GenBank/DDBJ databases">
        <title>Talaromyces atroroseus IBT 11181 draft genome.</title>
        <authorList>
            <person name="Rasmussen K.B."/>
            <person name="Rasmussen S."/>
            <person name="Petersen B."/>
            <person name="Sicheritz-Ponten T."/>
            <person name="Mortensen U.H."/>
            <person name="Thrane U."/>
        </authorList>
    </citation>
    <scope>NUCLEOTIDE SEQUENCE [LARGE SCALE GENOMIC DNA]</scope>
    <source>
        <strain evidence="9 10">IBT 11181</strain>
    </source>
</reference>
<evidence type="ECO:0000259" key="8">
    <source>
        <dbReference type="SMART" id="SM00321"/>
    </source>
</evidence>
<dbReference type="CDD" id="cd12087">
    <property type="entry name" value="TM_EGFR-like"/>
    <property type="match status" value="1"/>
</dbReference>
<keyword evidence="4 6" id="KW-0472">Membrane</keyword>
<keyword evidence="7" id="KW-0732">Signal</keyword>
<dbReference type="EMBL" id="LFMY01000001">
    <property type="protein sequence ID" value="OKL64448.1"/>
    <property type="molecule type" value="Genomic_DNA"/>
</dbReference>
<comment type="caution">
    <text evidence="9">The sequence shown here is derived from an EMBL/GenBank/DDBJ whole genome shotgun (WGS) entry which is preliminary data.</text>
</comment>
<feature type="signal peptide" evidence="7">
    <location>
        <begin position="1"/>
        <end position="24"/>
    </location>
</feature>
<protein>
    <recommendedName>
        <fullName evidence="8">WSC domain-containing protein</fullName>
    </recommendedName>
</protein>
<feature type="compositionally biased region" description="Low complexity" evidence="5">
    <location>
        <begin position="125"/>
        <end position="146"/>
    </location>
</feature>
<feature type="chain" id="PRO_5013188984" description="WSC domain-containing protein" evidence="7">
    <location>
        <begin position="25"/>
        <end position="272"/>
    </location>
</feature>
<evidence type="ECO:0000256" key="7">
    <source>
        <dbReference type="SAM" id="SignalP"/>
    </source>
</evidence>
<evidence type="ECO:0000256" key="2">
    <source>
        <dbReference type="ARBA" id="ARBA00022692"/>
    </source>
</evidence>
<evidence type="ECO:0000313" key="9">
    <source>
        <dbReference type="EMBL" id="OKL64448.1"/>
    </source>
</evidence>
<feature type="domain" description="WSC" evidence="8">
    <location>
        <begin position="29"/>
        <end position="116"/>
    </location>
</feature>
<dbReference type="GO" id="GO:0016020">
    <property type="term" value="C:membrane"/>
    <property type="evidence" value="ECO:0007669"/>
    <property type="project" value="UniProtKB-SubCell"/>
</dbReference>
<evidence type="ECO:0000256" key="5">
    <source>
        <dbReference type="SAM" id="MobiDB-lite"/>
    </source>
</evidence>
<evidence type="ECO:0000313" key="10">
    <source>
        <dbReference type="Proteomes" id="UP000214365"/>
    </source>
</evidence>
<evidence type="ECO:0000256" key="6">
    <source>
        <dbReference type="SAM" id="Phobius"/>
    </source>
</evidence>
<dbReference type="OrthoDB" id="2019572at2759"/>
<keyword evidence="3 6" id="KW-1133">Transmembrane helix</keyword>
<dbReference type="GeneID" id="31000383"/>
<feature type="region of interest" description="Disordered" evidence="5">
    <location>
        <begin position="228"/>
        <end position="272"/>
    </location>
</feature>
<keyword evidence="10" id="KW-1185">Reference proteome</keyword>
<evidence type="ECO:0000256" key="3">
    <source>
        <dbReference type="ARBA" id="ARBA00022989"/>
    </source>
</evidence>
<evidence type="ECO:0000256" key="4">
    <source>
        <dbReference type="ARBA" id="ARBA00023136"/>
    </source>
</evidence>
<sequence>MRFSTSNIAITASSLILWAPRVAAINYNATTYVDCYKSVPGFIDNGTYTYQSTGWCQEQCVPMGYSVMALLDGKSCYCGDELPPNSTQTSGCDTPCQGFGQDDCGGTDVYGVFLTGLTSDVSIMSESSSTSSSSTTSTSASSSSTTNGVTVITQAGETIVVTASSSATSAAAKSSGHSDTAGIAAGIVVGIVGASAIIGAAIFFLRRRQKQRVEDEYRRNAEINAFAQKPSSVSSDARWDSDYMAQRRQSNGSIADDQDFSRRILQVTNPDR</sequence>
<feature type="transmembrane region" description="Helical" evidence="6">
    <location>
        <begin position="183"/>
        <end position="205"/>
    </location>
</feature>
<comment type="subcellular location">
    <subcellularLocation>
        <location evidence="1">Membrane</location>
        <topology evidence="1">Single-pass membrane protein</topology>
    </subcellularLocation>
</comment>
<dbReference type="Proteomes" id="UP000214365">
    <property type="component" value="Unassembled WGS sequence"/>
</dbReference>
<keyword evidence="2 6" id="KW-0812">Transmembrane</keyword>
<dbReference type="PANTHER" id="PTHR15549:SF33">
    <property type="entry name" value="MEMBRANE PROTEIN WSC4, PUTATIVE (AFU_ORTHOLOGUE AFUA_5G09020)-RELATED"/>
    <property type="match status" value="1"/>
</dbReference>
<dbReference type="RefSeq" id="XP_020124569.1">
    <property type="nucleotide sequence ID" value="XM_020260455.1"/>
</dbReference>
<dbReference type="InterPro" id="IPR002889">
    <property type="entry name" value="WSC_carb-bd"/>
</dbReference>
<proteinExistence type="predicted"/>
<dbReference type="SMART" id="SM00321">
    <property type="entry name" value="WSC"/>
    <property type="match status" value="1"/>
</dbReference>
<feature type="region of interest" description="Disordered" evidence="5">
    <location>
        <begin position="125"/>
        <end position="147"/>
    </location>
</feature>
<gene>
    <name evidence="9" type="ORF">UA08_00628</name>
</gene>
<organism evidence="9 10">
    <name type="scientific">Talaromyces atroroseus</name>
    <dbReference type="NCBI Taxonomy" id="1441469"/>
    <lineage>
        <taxon>Eukaryota</taxon>
        <taxon>Fungi</taxon>
        <taxon>Dikarya</taxon>
        <taxon>Ascomycota</taxon>
        <taxon>Pezizomycotina</taxon>
        <taxon>Eurotiomycetes</taxon>
        <taxon>Eurotiomycetidae</taxon>
        <taxon>Eurotiales</taxon>
        <taxon>Trichocomaceae</taxon>
        <taxon>Talaromyces</taxon>
        <taxon>Talaromyces sect. Trachyspermi</taxon>
    </lineage>
</organism>
<dbReference type="Pfam" id="PF01822">
    <property type="entry name" value="WSC"/>
    <property type="match status" value="1"/>
</dbReference>
<dbReference type="STRING" id="1441469.A0A225B3Z3"/>
<name>A0A225B3Z3_TALAT</name>
<dbReference type="InterPro" id="IPR051694">
    <property type="entry name" value="Immunoregulatory_rcpt-like"/>
</dbReference>